<evidence type="ECO:0000313" key="4">
    <source>
        <dbReference type="EMBL" id="GAP39710.1"/>
    </source>
</evidence>
<keyword evidence="4" id="KW-0687">Ribonucleoprotein</keyword>
<accession>A0A0K8PC37</accession>
<dbReference type="AlphaFoldDB" id="A0A0K8PC37"/>
<dbReference type="Pfam" id="PF00583">
    <property type="entry name" value="Acetyltransf_1"/>
    <property type="match status" value="1"/>
</dbReference>
<dbReference type="InterPro" id="IPR000182">
    <property type="entry name" value="GNAT_dom"/>
</dbReference>
<dbReference type="Gene3D" id="3.40.630.30">
    <property type="match status" value="1"/>
</dbReference>
<dbReference type="Proteomes" id="UP000053370">
    <property type="component" value="Unassembled WGS sequence"/>
</dbReference>
<dbReference type="PANTHER" id="PTHR42919">
    <property type="entry name" value="N-ALPHA-ACETYLTRANSFERASE"/>
    <property type="match status" value="1"/>
</dbReference>
<gene>
    <name evidence="4" type="ORF">ATC1_12245</name>
</gene>
<dbReference type="OrthoDB" id="159677at2"/>
<keyword evidence="5" id="KW-1185">Reference proteome</keyword>
<keyword evidence="4" id="KW-0689">Ribosomal protein</keyword>
<dbReference type="SUPFAM" id="SSF55729">
    <property type="entry name" value="Acyl-CoA N-acyltransferases (Nat)"/>
    <property type="match status" value="1"/>
</dbReference>
<organism evidence="4">
    <name type="scientific">Flexilinea flocculi</name>
    <dbReference type="NCBI Taxonomy" id="1678840"/>
    <lineage>
        <taxon>Bacteria</taxon>
        <taxon>Bacillati</taxon>
        <taxon>Chloroflexota</taxon>
        <taxon>Anaerolineae</taxon>
        <taxon>Anaerolineales</taxon>
        <taxon>Anaerolineaceae</taxon>
        <taxon>Flexilinea</taxon>
    </lineage>
</organism>
<dbReference type="EMBL" id="DF968180">
    <property type="protein sequence ID" value="GAP39710.1"/>
    <property type="molecule type" value="Genomic_DNA"/>
</dbReference>
<dbReference type="GO" id="GO:0005840">
    <property type="term" value="C:ribosome"/>
    <property type="evidence" value="ECO:0007669"/>
    <property type="project" value="UniProtKB-KW"/>
</dbReference>
<dbReference type="GO" id="GO:0016747">
    <property type="term" value="F:acyltransferase activity, transferring groups other than amino-acyl groups"/>
    <property type="evidence" value="ECO:0007669"/>
    <property type="project" value="InterPro"/>
</dbReference>
<evidence type="ECO:0000259" key="3">
    <source>
        <dbReference type="PROSITE" id="PS51186"/>
    </source>
</evidence>
<dbReference type="PROSITE" id="PS51186">
    <property type="entry name" value="GNAT"/>
    <property type="match status" value="1"/>
</dbReference>
<dbReference type="RefSeq" id="WP_062278382.1">
    <property type="nucleotide sequence ID" value="NZ_DF968180.1"/>
</dbReference>
<keyword evidence="2" id="KW-0012">Acyltransferase</keyword>
<dbReference type="STRING" id="1678840.ATC1_12245"/>
<dbReference type="InterPro" id="IPR016181">
    <property type="entry name" value="Acyl_CoA_acyltransferase"/>
</dbReference>
<protein>
    <submittedName>
        <fullName evidence="4">Ribosomal protein S18 acetylase RimI</fullName>
    </submittedName>
</protein>
<keyword evidence="1" id="KW-0808">Transferase</keyword>
<sequence>MMNMGFIITKASLRDLNAILKLEQVCFTKDAWTFLDVAGTLIASDIIRYKAAYGEELAGFAAAEIRKSEQTGWIITLGVFPQYRKQGIGSALLKACEKALLPLKIRLCVSTKNHEAIHLYKNIGYREVGIWPSYYADHCDAIVMEKNEQESISDAL</sequence>
<name>A0A0K8PC37_9CHLR</name>
<dbReference type="PANTHER" id="PTHR42919:SF8">
    <property type="entry name" value="N-ALPHA-ACETYLTRANSFERASE 50"/>
    <property type="match status" value="1"/>
</dbReference>
<evidence type="ECO:0000313" key="5">
    <source>
        <dbReference type="Proteomes" id="UP000053370"/>
    </source>
</evidence>
<dbReference type="InterPro" id="IPR051556">
    <property type="entry name" value="N-term/lysine_N-AcTrnsfr"/>
</dbReference>
<evidence type="ECO:0000256" key="2">
    <source>
        <dbReference type="ARBA" id="ARBA00023315"/>
    </source>
</evidence>
<evidence type="ECO:0000256" key="1">
    <source>
        <dbReference type="ARBA" id="ARBA00022679"/>
    </source>
</evidence>
<feature type="domain" description="N-acetyltransferase" evidence="3">
    <location>
        <begin position="6"/>
        <end position="149"/>
    </location>
</feature>
<reference evidence="4" key="1">
    <citation type="journal article" date="2015" name="Genome Announc.">
        <title>Draft Genome Sequence of Anaerolineae Strain TC1, a Novel Isolate from a Methanogenic Wastewater Treatment System.</title>
        <authorList>
            <person name="Matsuura N."/>
            <person name="Tourlousse D.M."/>
            <person name="Sun L."/>
            <person name="Toyonaga M."/>
            <person name="Kuroda K."/>
            <person name="Ohashi A."/>
            <person name="Cruz R."/>
            <person name="Yamaguchi T."/>
            <person name="Sekiguchi Y."/>
        </authorList>
    </citation>
    <scope>NUCLEOTIDE SEQUENCE [LARGE SCALE GENOMIC DNA]</scope>
    <source>
        <strain evidence="4">TC1</strain>
    </source>
</reference>
<proteinExistence type="predicted"/>
<dbReference type="CDD" id="cd04301">
    <property type="entry name" value="NAT_SF"/>
    <property type="match status" value="1"/>
</dbReference>